<dbReference type="GO" id="GO:0005524">
    <property type="term" value="F:ATP binding"/>
    <property type="evidence" value="ECO:0007669"/>
    <property type="project" value="UniProtKB-KW"/>
</dbReference>
<dbReference type="EMBL" id="RCHU01000045">
    <property type="protein sequence ID" value="TKS16938.1"/>
    <property type="molecule type" value="Genomic_DNA"/>
</dbReference>
<evidence type="ECO:0000256" key="1">
    <source>
        <dbReference type="ARBA" id="ARBA00022679"/>
    </source>
</evidence>
<dbReference type="Pfam" id="PF07714">
    <property type="entry name" value="PK_Tyr_Ser-Thr"/>
    <property type="match status" value="1"/>
</dbReference>
<dbReference type="GO" id="GO:0004672">
    <property type="term" value="F:protein kinase activity"/>
    <property type="evidence" value="ECO:0007669"/>
    <property type="project" value="InterPro"/>
</dbReference>
<keyword evidence="4" id="KW-0067">ATP-binding</keyword>
<evidence type="ECO:0000313" key="6">
    <source>
        <dbReference type="EMBL" id="TKS16938.1"/>
    </source>
</evidence>
<dbReference type="AlphaFoldDB" id="A0A4U5R0A3"/>
<dbReference type="InterPro" id="IPR001245">
    <property type="entry name" value="Ser-Thr/Tyr_kinase_cat_dom"/>
</dbReference>
<evidence type="ECO:0000259" key="5">
    <source>
        <dbReference type="Pfam" id="PF07714"/>
    </source>
</evidence>
<dbReference type="Gene3D" id="3.30.200.20">
    <property type="entry name" value="Phosphorylase Kinase, domain 1"/>
    <property type="match status" value="1"/>
</dbReference>
<comment type="caution">
    <text evidence="6">The sequence shown here is derived from an EMBL/GenBank/DDBJ whole genome shotgun (WGS) entry which is preliminary data.</text>
</comment>
<keyword evidence="3" id="KW-0418">Kinase</keyword>
<dbReference type="SUPFAM" id="SSF56112">
    <property type="entry name" value="Protein kinase-like (PK-like)"/>
    <property type="match status" value="1"/>
</dbReference>
<proteinExistence type="predicted"/>
<dbReference type="PANTHER" id="PTHR47973">
    <property type="entry name" value="CYSTEINE-RICH RECEPTOR-LIKE PROTEIN KINASE 3"/>
    <property type="match status" value="1"/>
</dbReference>
<feature type="domain" description="Serine-threonine/tyrosine-protein kinase catalytic" evidence="5">
    <location>
        <begin position="5"/>
        <end position="63"/>
    </location>
</feature>
<organism evidence="6">
    <name type="scientific">Populus alba</name>
    <name type="common">White poplar</name>
    <dbReference type="NCBI Taxonomy" id="43335"/>
    <lineage>
        <taxon>Eukaryota</taxon>
        <taxon>Viridiplantae</taxon>
        <taxon>Streptophyta</taxon>
        <taxon>Embryophyta</taxon>
        <taxon>Tracheophyta</taxon>
        <taxon>Spermatophyta</taxon>
        <taxon>Magnoliopsida</taxon>
        <taxon>eudicotyledons</taxon>
        <taxon>Gunneridae</taxon>
        <taxon>Pentapetalae</taxon>
        <taxon>rosids</taxon>
        <taxon>fabids</taxon>
        <taxon>Malpighiales</taxon>
        <taxon>Salicaceae</taxon>
        <taxon>Saliceae</taxon>
        <taxon>Populus</taxon>
    </lineage>
</organism>
<evidence type="ECO:0000256" key="4">
    <source>
        <dbReference type="ARBA" id="ARBA00022840"/>
    </source>
</evidence>
<sequence>MLSAESKQGHREFMSEIASVSNINHENLVNLHGGCIDGPRKILVYDYMENGSLAQTLLATDFDPELGEHYLVEKAWEMYRADNLLKLVDPMLDGNFLRTEAVRFVKVALLCVQEKCGLRPSMSKAIKMIRGEIDIHNMQITQPGFIIDIMDVKIGRKPQSSVRSITSRRSPRLYPLRTVKRRSLFCVGEKSSDSFLFFKMVMRIENVLDVEPTLDLENMACKLN</sequence>
<dbReference type="Gene3D" id="1.10.510.10">
    <property type="entry name" value="Transferase(Phosphotransferase) domain 1"/>
    <property type="match status" value="1"/>
</dbReference>
<accession>A0A4U5R0A3</accession>
<protein>
    <recommendedName>
        <fullName evidence="5">Serine-threonine/tyrosine-protein kinase catalytic domain-containing protein</fullName>
    </recommendedName>
</protein>
<keyword evidence="1" id="KW-0808">Transferase</keyword>
<name>A0A4U5R0A3_POPAL</name>
<reference evidence="6" key="1">
    <citation type="submission" date="2018-10" db="EMBL/GenBank/DDBJ databases">
        <title>Population genomic analysis revealed the cold adaptation of white poplar.</title>
        <authorList>
            <person name="Liu Y.-J."/>
        </authorList>
    </citation>
    <scope>NUCLEOTIDE SEQUENCE [LARGE SCALE GENOMIC DNA]</scope>
    <source>
        <strain evidence="6">PAL-ZL1</strain>
    </source>
</reference>
<dbReference type="InterPro" id="IPR052059">
    <property type="entry name" value="CR_Ser/Thr_kinase"/>
</dbReference>
<dbReference type="InterPro" id="IPR011009">
    <property type="entry name" value="Kinase-like_dom_sf"/>
</dbReference>
<gene>
    <name evidence="6" type="ORF">D5086_0000017690</name>
</gene>
<evidence type="ECO:0000256" key="3">
    <source>
        <dbReference type="ARBA" id="ARBA00022777"/>
    </source>
</evidence>
<evidence type="ECO:0000256" key="2">
    <source>
        <dbReference type="ARBA" id="ARBA00022741"/>
    </source>
</evidence>
<keyword evidence="2" id="KW-0547">Nucleotide-binding</keyword>